<dbReference type="InterPro" id="IPR001598">
    <property type="entry name" value="Transposase_IS30_CS"/>
</dbReference>
<dbReference type="InterPro" id="IPR053392">
    <property type="entry name" value="Transposase_IS30-like"/>
</dbReference>
<evidence type="ECO:0000259" key="3">
    <source>
        <dbReference type="PROSITE" id="PS50994"/>
    </source>
</evidence>
<evidence type="ECO:0000256" key="1">
    <source>
        <dbReference type="ARBA" id="ARBA00002190"/>
    </source>
</evidence>
<dbReference type="PROSITE" id="PS01043">
    <property type="entry name" value="TRANSPOSASE_IS30"/>
    <property type="match status" value="1"/>
</dbReference>
<comment type="similarity">
    <text evidence="2">Belongs to the transposase IS30 family.</text>
</comment>
<dbReference type="InterPro" id="IPR001584">
    <property type="entry name" value="Integrase_cat-core"/>
</dbReference>
<dbReference type="NCBIfam" id="NF033563">
    <property type="entry name" value="transpos_IS30"/>
    <property type="match status" value="1"/>
</dbReference>
<sequence>MVTLRERKTQYGIIVNLPRDHTAASVNAAITNAFSTLPPTLKRTLTWDQGVEMASHEALTKATGVPVFFAERSSPWQRGANENFNGLVRQYFPKGTNLAVHSARHVNHVMKELNTRPRKNLAYDTPAARFRAERQTPAAPLG</sequence>
<dbReference type="InterPro" id="IPR036397">
    <property type="entry name" value="RNaseH_sf"/>
</dbReference>
<dbReference type="Gene3D" id="3.30.420.10">
    <property type="entry name" value="Ribonuclease H-like superfamily/Ribonuclease H"/>
    <property type="match status" value="1"/>
</dbReference>
<proteinExistence type="inferred from homology"/>
<evidence type="ECO:0000313" key="4">
    <source>
        <dbReference type="EMBL" id="MBP2375608.1"/>
    </source>
</evidence>
<organism evidence="4 5">
    <name type="scientific">Paeniglutamicibacter psychrophenolicus</name>
    <dbReference type="NCBI Taxonomy" id="257454"/>
    <lineage>
        <taxon>Bacteria</taxon>
        <taxon>Bacillati</taxon>
        <taxon>Actinomycetota</taxon>
        <taxon>Actinomycetes</taxon>
        <taxon>Micrococcales</taxon>
        <taxon>Micrococcaceae</taxon>
        <taxon>Paeniglutamicibacter</taxon>
    </lineage>
</organism>
<dbReference type="InterPro" id="IPR051917">
    <property type="entry name" value="Transposase-Integrase"/>
</dbReference>
<dbReference type="PROSITE" id="PS50994">
    <property type="entry name" value="INTEGRASE"/>
    <property type="match status" value="1"/>
</dbReference>
<dbReference type="InterPro" id="IPR012337">
    <property type="entry name" value="RNaseH-like_sf"/>
</dbReference>
<accession>A0ABS4WI43</accession>
<dbReference type="PANTHER" id="PTHR10948:SF23">
    <property type="entry name" value="TRANSPOSASE INSI FOR INSERTION SEQUENCE ELEMENT IS30A-RELATED"/>
    <property type="match status" value="1"/>
</dbReference>
<comment type="caution">
    <text evidence="4">The sequence shown here is derived from an EMBL/GenBank/DDBJ whole genome shotgun (WGS) entry which is preliminary data.</text>
</comment>
<dbReference type="PANTHER" id="PTHR10948">
    <property type="entry name" value="TRANSPOSASE"/>
    <property type="match status" value="1"/>
</dbReference>
<comment type="function">
    <text evidence="1">Required for the transposition of the insertion element.</text>
</comment>
<evidence type="ECO:0000313" key="5">
    <source>
        <dbReference type="Proteomes" id="UP000766570"/>
    </source>
</evidence>
<gene>
    <name evidence="4" type="ORF">JOF46_003520</name>
</gene>
<dbReference type="EMBL" id="JAGIOE010000001">
    <property type="protein sequence ID" value="MBP2375608.1"/>
    <property type="molecule type" value="Genomic_DNA"/>
</dbReference>
<evidence type="ECO:0000256" key="2">
    <source>
        <dbReference type="ARBA" id="ARBA00006363"/>
    </source>
</evidence>
<keyword evidence="5" id="KW-1185">Reference proteome</keyword>
<dbReference type="Proteomes" id="UP000766570">
    <property type="component" value="Unassembled WGS sequence"/>
</dbReference>
<name>A0ABS4WI43_9MICC</name>
<dbReference type="SUPFAM" id="SSF53098">
    <property type="entry name" value="Ribonuclease H-like"/>
    <property type="match status" value="1"/>
</dbReference>
<protein>
    <submittedName>
        <fullName evidence="4">IS30 family transposase</fullName>
    </submittedName>
</protein>
<feature type="domain" description="Integrase catalytic" evidence="3">
    <location>
        <begin position="1"/>
        <end position="134"/>
    </location>
</feature>
<reference evidence="4 5" key="1">
    <citation type="submission" date="2021-03" db="EMBL/GenBank/DDBJ databases">
        <title>Sequencing the genomes of 1000 actinobacteria strains.</title>
        <authorList>
            <person name="Klenk H.-P."/>
        </authorList>
    </citation>
    <scope>NUCLEOTIDE SEQUENCE [LARGE SCALE GENOMIC DNA]</scope>
    <source>
        <strain evidence="4 5">DSM 15454</strain>
    </source>
</reference>